<sequence>MRRCYPDAVSQQRRPRVLDDLMLQLC</sequence>
<organism evidence="1">
    <name type="scientific">Arundo donax</name>
    <name type="common">Giant reed</name>
    <name type="synonym">Donax arundinaceus</name>
    <dbReference type="NCBI Taxonomy" id="35708"/>
    <lineage>
        <taxon>Eukaryota</taxon>
        <taxon>Viridiplantae</taxon>
        <taxon>Streptophyta</taxon>
        <taxon>Embryophyta</taxon>
        <taxon>Tracheophyta</taxon>
        <taxon>Spermatophyta</taxon>
        <taxon>Magnoliopsida</taxon>
        <taxon>Liliopsida</taxon>
        <taxon>Poales</taxon>
        <taxon>Poaceae</taxon>
        <taxon>PACMAD clade</taxon>
        <taxon>Arundinoideae</taxon>
        <taxon>Arundineae</taxon>
        <taxon>Arundo</taxon>
    </lineage>
</organism>
<name>A0A0A8YKJ1_ARUDO</name>
<protein>
    <submittedName>
        <fullName evidence="1">Uncharacterized protein</fullName>
    </submittedName>
</protein>
<dbReference type="AlphaFoldDB" id="A0A0A8YKJ1"/>
<evidence type="ECO:0000313" key="1">
    <source>
        <dbReference type="EMBL" id="JAD26696.1"/>
    </source>
</evidence>
<reference evidence="1" key="1">
    <citation type="submission" date="2014-09" db="EMBL/GenBank/DDBJ databases">
        <authorList>
            <person name="Magalhaes I.L.F."/>
            <person name="Oliveira U."/>
            <person name="Santos F.R."/>
            <person name="Vidigal T.H.D.A."/>
            <person name="Brescovit A.D."/>
            <person name="Santos A.J."/>
        </authorList>
    </citation>
    <scope>NUCLEOTIDE SEQUENCE</scope>
    <source>
        <tissue evidence="1">Shoot tissue taken approximately 20 cm above the soil surface</tissue>
    </source>
</reference>
<dbReference type="EMBL" id="GBRH01271199">
    <property type="protein sequence ID" value="JAD26696.1"/>
    <property type="molecule type" value="Transcribed_RNA"/>
</dbReference>
<proteinExistence type="predicted"/>
<reference evidence="1" key="2">
    <citation type="journal article" date="2015" name="Data Brief">
        <title>Shoot transcriptome of the giant reed, Arundo donax.</title>
        <authorList>
            <person name="Barrero R.A."/>
            <person name="Guerrero F.D."/>
            <person name="Moolhuijzen P."/>
            <person name="Goolsby J.A."/>
            <person name="Tidwell J."/>
            <person name="Bellgard S.E."/>
            <person name="Bellgard M.I."/>
        </authorList>
    </citation>
    <scope>NUCLEOTIDE SEQUENCE</scope>
    <source>
        <tissue evidence="1">Shoot tissue taken approximately 20 cm above the soil surface</tissue>
    </source>
</reference>
<accession>A0A0A8YKJ1</accession>